<dbReference type="Proteomes" id="UP001056120">
    <property type="component" value="Linkage Group LG13"/>
</dbReference>
<organism evidence="1 2">
    <name type="scientific">Smallanthus sonchifolius</name>
    <dbReference type="NCBI Taxonomy" id="185202"/>
    <lineage>
        <taxon>Eukaryota</taxon>
        <taxon>Viridiplantae</taxon>
        <taxon>Streptophyta</taxon>
        <taxon>Embryophyta</taxon>
        <taxon>Tracheophyta</taxon>
        <taxon>Spermatophyta</taxon>
        <taxon>Magnoliopsida</taxon>
        <taxon>eudicotyledons</taxon>
        <taxon>Gunneridae</taxon>
        <taxon>Pentapetalae</taxon>
        <taxon>asterids</taxon>
        <taxon>campanulids</taxon>
        <taxon>Asterales</taxon>
        <taxon>Asteraceae</taxon>
        <taxon>Asteroideae</taxon>
        <taxon>Heliantheae alliance</taxon>
        <taxon>Millerieae</taxon>
        <taxon>Smallanthus</taxon>
    </lineage>
</organism>
<reference evidence="1 2" key="2">
    <citation type="journal article" date="2022" name="Mol. Ecol. Resour.">
        <title>The genomes of chicory, endive, great burdock and yacon provide insights into Asteraceae paleo-polyploidization history and plant inulin production.</title>
        <authorList>
            <person name="Fan W."/>
            <person name="Wang S."/>
            <person name="Wang H."/>
            <person name="Wang A."/>
            <person name="Jiang F."/>
            <person name="Liu H."/>
            <person name="Zhao H."/>
            <person name="Xu D."/>
            <person name="Zhang Y."/>
        </authorList>
    </citation>
    <scope>NUCLEOTIDE SEQUENCE [LARGE SCALE GENOMIC DNA]</scope>
    <source>
        <strain evidence="2">cv. Yunnan</strain>
        <tissue evidence="1">Leaves</tissue>
    </source>
</reference>
<evidence type="ECO:0000313" key="2">
    <source>
        <dbReference type="Proteomes" id="UP001056120"/>
    </source>
</evidence>
<reference evidence="2" key="1">
    <citation type="journal article" date="2022" name="Mol. Ecol. Resour.">
        <title>The genomes of chicory, endive, great burdock and yacon provide insights into Asteraceae palaeo-polyploidization history and plant inulin production.</title>
        <authorList>
            <person name="Fan W."/>
            <person name="Wang S."/>
            <person name="Wang H."/>
            <person name="Wang A."/>
            <person name="Jiang F."/>
            <person name="Liu H."/>
            <person name="Zhao H."/>
            <person name="Xu D."/>
            <person name="Zhang Y."/>
        </authorList>
    </citation>
    <scope>NUCLEOTIDE SEQUENCE [LARGE SCALE GENOMIC DNA]</scope>
    <source>
        <strain evidence="2">cv. Yunnan</strain>
    </source>
</reference>
<protein>
    <submittedName>
        <fullName evidence="1">Uncharacterized protein</fullName>
    </submittedName>
</protein>
<comment type="caution">
    <text evidence="1">The sequence shown here is derived from an EMBL/GenBank/DDBJ whole genome shotgun (WGS) entry which is preliminary data.</text>
</comment>
<evidence type="ECO:0000313" key="1">
    <source>
        <dbReference type="EMBL" id="KAI3787611.1"/>
    </source>
</evidence>
<accession>A0ACB9GWM2</accession>
<proteinExistence type="predicted"/>
<gene>
    <name evidence="1" type="ORF">L1987_42203</name>
</gene>
<dbReference type="EMBL" id="CM042030">
    <property type="protein sequence ID" value="KAI3787611.1"/>
    <property type="molecule type" value="Genomic_DNA"/>
</dbReference>
<name>A0ACB9GWM2_9ASTR</name>
<keyword evidence="2" id="KW-1185">Reference proteome</keyword>
<sequence length="605" mass="65679">MYKAVKFVGLLLHKTHHPSAIHSTHKHTAVMAFSGWWSILLIAFLLFHTFSSAQRDPGYTFMDQATTAPTVSYYDYIIVGGGTAGCPLAATLSQNSSVLLLERGGSPYGDANITDLAAFGAALSDLSPTSPSQRFVSEDGVVSARARVLGGGSCLNAGFYSRAGHDYVRLAGWDARLVNESYEWVEKVVAFQPPLKQWQTAVRDGLVEAGIRPYNGFTYDHLYGTKVGGTIFDQNGHRHTAADLLRYAKPSGLTVLLHAPVHQILFTSRGSTKPKAHGVIFVDANGLSHRAYLNRGSSNEVIVSSGALGSPQLLMFSGIGPKEQLQAHNITVVLDQPMVGLGMSDNPMNAVFVPSPQPVEVSLIEVVGITHNGTYIEAASGENFAGGARTQDYGMFSPRIGQLSTVPPKQRTQKAIDKAVEDMKTLPQSAFVGGFILEKIMGPLSTGYLELTTRNPNDNPSVTFNYFKDPRDLQRCVDGIKIIENVIESNAFSSFRFDSLSITTLLNMTASSPVNLLPKHANASRSLEQFCKDTVMTIWHFHGGCVVARVVDSDYKVIGIDSLRVIDGSTFRNSPGTNPQATVMMLGRYMGVKMMRERHATNGPE</sequence>